<keyword evidence="2" id="KW-1185">Reference proteome</keyword>
<evidence type="ECO:0000313" key="2">
    <source>
        <dbReference type="Proteomes" id="UP001469553"/>
    </source>
</evidence>
<feature type="non-terminal residue" evidence="1">
    <location>
        <position position="1"/>
    </location>
</feature>
<comment type="caution">
    <text evidence="1">The sequence shown here is derived from an EMBL/GenBank/DDBJ whole genome shotgun (WGS) entry which is preliminary data.</text>
</comment>
<sequence>LTNLDDHWQNILHFSKISKTLNDCFLNSTFLSSSAASDSADLDFHTCLSEPHLLPVRRQVQLVRVGTGGPSSYADFHWTNWWSFDVSLRPAFSPPRVQLLPHVTPLLIQH</sequence>
<reference evidence="1 2" key="1">
    <citation type="submission" date="2021-06" db="EMBL/GenBank/DDBJ databases">
        <authorList>
            <person name="Palmer J.M."/>
        </authorList>
    </citation>
    <scope>NUCLEOTIDE SEQUENCE [LARGE SCALE GENOMIC DNA]</scope>
    <source>
        <strain evidence="1 2">AS_MEX2019</strain>
        <tissue evidence="1">Muscle</tissue>
    </source>
</reference>
<accession>A0ABV0ZVJ1</accession>
<evidence type="ECO:0000313" key="1">
    <source>
        <dbReference type="EMBL" id="MEQ2310076.1"/>
    </source>
</evidence>
<dbReference type="Proteomes" id="UP001469553">
    <property type="component" value="Unassembled WGS sequence"/>
</dbReference>
<dbReference type="EMBL" id="JAHRIP010075465">
    <property type="protein sequence ID" value="MEQ2310076.1"/>
    <property type="molecule type" value="Genomic_DNA"/>
</dbReference>
<gene>
    <name evidence="1" type="ORF">AMECASPLE_005151</name>
</gene>
<protein>
    <submittedName>
        <fullName evidence="1">Uncharacterized protein</fullName>
    </submittedName>
</protein>
<organism evidence="1 2">
    <name type="scientific">Ameca splendens</name>
    <dbReference type="NCBI Taxonomy" id="208324"/>
    <lineage>
        <taxon>Eukaryota</taxon>
        <taxon>Metazoa</taxon>
        <taxon>Chordata</taxon>
        <taxon>Craniata</taxon>
        <taxon>Vertebrata</taxon>
        <taxon>Euteleostomi</taxon>
        <taxon>Actinopterygii</taxon>
        <taxon>Neopterygii</taxon>
        <taxon>Teleostei</taxon>
        <taxon>Neoteleostei</taxon>
        <taxon>Acanthomorphata</taxon>
        <taxon>Ovalentaria</taxon>
        <taxon>Atherinomorphae</taxon>
        <taxon>Cyprinodontiformes</taxon>
        <taxon>Goodeidae</taxon>
        <taxon>Ameca</taxon>
    </lineage>
</organism>
<name>A0ABV0ZVJ1_9TELE</name>
<proteinExistence type="predicted"/>